<dbReference type="InterPro" id="IPR009057">
    <property type="entry name" value="Homeodomain-like_sf"/>
</dbReference>
<protein>
    <submittedName>
        <fullName evidence="4">Uncharacterized protein</fullName>
    </submittedName>
</protein>
<evidence type="ECO:0000256" key="1">
    <source>
        <dbReference type="ARBA" id="ARBA00023125"/>
    </source>
</evidence>
<sequence length="118" mass="13862">MLEEDARLEHLVKEKKGWSRVARDTMMRSPRQCSDRWHEHLACDLYHRPFTVQGAAAPRSVPRRPLEGDQACNARQGLVALVLDERHGRNKMLQIFSSQNTTYEWYARWVQHECVMAD</sequence>
<proteinExistence type="predicted"/>
<evidence type="ECO:0000313" key="4">
    <source>
        <dbReference type="EMBL" id="AWA44739.1"/>
    </source>
</evidence>
<dbReference type="Gene3D" id="1.10.10.60">
    <property type="entry name" value="Homeodomain-like"/>
    <property type="match status" value="1"/>
</dbReference>
<keyword evidence="1" id="KW-0238">DNA-binding</keyword>
<evidence type="ECO:0000259" key="2">
    <source>
        <dbReference type="PROSITE" id="PS50090"/>
    </source>
</evidence>
<reference evidence="4" key="1">
    <citation type="submission" date="2018-04" db="EMBL/GenBank/DDBJ databases">
        <title>Comparative Analysis of Homologous Sequences of Saccharum officinarum and Saccharum spontaneum Reveals Independent Polyploidization Events.</title>
        <authorList>
            <person name="Sharma A."/>
            <person name="Song J."/>
            <person name="Lin Q."/>
            <person name="Singh R."/>
            <person name="Ramos N."/>
            <person name="Wang K."/>
            <person name="Zhang J."/>
            <person name="Ming R."/>
            <person name="Yu Q."/>
        </authorList>
    </citation>
    <scope>NUCLEOTIDE SEQUENCE</scope>
</reference>
<dbReference type="InterPro" id="IPR001005">
    <property type="entry name" value="SANT/Myb"/>
</dbReference>
<dbReference type="PROSITE" id="PS51294">
    <property type="entry name" value="HTH_MYB"/>
    <property type="match status" value="1"/>
</dbReference>
<dbReference type="CDD" id="cd00167">
    <property type="entry name" value="SANT"/>
    <property type="match status" value="1"/>
</dbReference>
<organism evidence="4">
    <name type="scientific">Saccharum spontaneum</name>
    <name type="common">Wild sugarcane</name>
    <dbReference type="NCBI Taxonomy" id="62335"/>
    <lineage>
        <taxon>Eukaryota</taxon>
        <taxon>Viridiplantae</taxon>
        <taxon>Streptophyta</taxon>
        <taxon>Embryophyta</taxon>
        <taxon>Tracheophyta</taxon>
        <taxon>Spermatophyta</taxon>
        <taxon>Magnoliopsida</taxon>
        <taxon>Liliopsida</taxon>
        <taxon>Poales</taxon>
        <taxon>Poaceae</taxon>
        <taxon>PACMAD clade</taxon>
        <taxon>Panicoideae</taxon>
        <taxon>Andropogonodae</taxon>
        <taxon>Andropogoneae</taxon>
        <taxon>Saccharinae</taxon>
        <taxon>Saccharum</taxon>
        <taxon>Saccharum officinarum species complex</taxon>
    </lineage>
</organism>
<dbReference type="AlphaFoldDB" id="A0A678TGY2"/>
<dbReference type="PROSITE" id="PS50090">
    <property type="entry name" value="MYB_LIKE"/>
    <property type="match status" value="1"/>
</dbReference>
<accession>A0A678TGY2</accession>
<dbReference type="SUPFAM" id="SSF46689">
    <property type="entry name" value="Homeodomain-like"/>
    <property type="match status" value="1"/>
</dbReference>
<dbReference type="GO" id="GO:0003677">
    <property type="term" value="F:DNA binding"/>
    <property type="evidence" value="ECO:0007669"/>
    <property type="project" value="UniProtKB-KW"/>
</dbReference>
<name>A0A678TGY2_SACSP</name>
<dbReference type="Pfam" id="PF13921">
    <property type="entry name" value="Myb_DNA-bind_6"/>
    <property type="match status" value="1"/>
</dbReference>
<feature type="domain" description="HTH myb-type" evidence="3">
    <location>
        <begin position="1"/>
        <end position="45"/>
    </location>
</feature>
<dbReference type="InterPro" id="IPR017930">
    <property type="entry name" value="Myb_dom"/>
</dbReference>
<feature type="domain" description="Myb-like" evidence="2">
    <location>
        <begin position="1"/>
        <end position="41"/>
    </location>
</feature>
<evidence type="ECO:0000259" key="3">
    <source>
        <dbReference type="PROSITE" id="PS51294"/>
    </source>
</evidence>
<gene>
    <name evidence="4" type="ORF">SS34H08_000015</name>
</gene>
<dbReference type="EMBL" id="MH182512">
    <property type="protein sequence ID" value="AWA44739.1"/>
    <property type="molecule type" value="Genomic_DNA"/>
</dbReference>